<dbReference type="PANTHER" id="PTHR30137">
    <property type="entry name" value="LUCIFERASE-LIKE MONOOXYGENASE"/>
    <property type="match status" value="1"/>
</dbReference>
<reference evidence="4" key="1">
    <citation type="submission" date="2018-05" db="EMBL/GenBank/DDBJ databases">
        <authorList>
            <person name="Lanie J.A."/>
            <person name="Ng W.-L."/>
            <person name="Kazmierczak K.M."/>
            <person name="Andrzejewski T.M."/>
            <person name="Davidsen T.M."/>
            <person name="Wayne K.J."/>
            <person name="Tettelin H."/>
            <person name="Glass J.I."/>
            <person name="Rusch D."/>
            <person name="Podicherti R."/>
            <person name="Tsui H.-C.T."/>
            <person name="Winkler M.E."/>
        </authorList>
    </citation>
    <scope>NUCLEOTIDE SEQUENCE</scope>
</reference>
<evidence type="ECO:0000256" key="2">
    <source>
        <dbReference type="ARBA" id="ARBA00023033"/>
    </source>
</evidence>
<dbReference type="InterPro" id="IPR050766">
    <property type="entry name" value="Bact_Lucif_Oxidored"/>
</dbReference>
<feature type="non-terminal residue" evidence="4">
    <location>
        <position position="111"/>
    </location>
</feature>
<keyword evidence="2" id="KW-0503">Monooxygenase</keyword>
<dbReference type="InterPro" id="IPR036661">
    <property type="entry name" value="Luciferase-like_sf"/>
</dbReference>
<dbReference type="GO" id="GO:0004497">
    <property type="term" value="F:monooxygenase activity"/>
    <property type="evidence" value="ECO:0007669"/>
    <property type="project" value="UniProtKB-KW"/>
</dbReference>
<organism evidence="4">
    <name type="scientific">marine metagenome</name>
    <dbReference type="NCBI Taxonomy" id="408172"/>
    <lineage>
        <taxon>unclassified sequences</taxon>
        <taxon>metagenomes</taxon>
        <taxon>ecological metagenomes</taxon>
    </lineage>
</organism>
<evidence type="ECO:0000256" key="1">
    <source>
        <dbReference type="ARBA" id="ARBA00023002"/>
    </source>
</evidence>
<dbReference type="PANTHER" id="PTHR30137:SF8">
    <property type="entry name" value="BLR5498 PROTEIN"/>
    <property type="match status" value="1"/>
</dbReference>
<accession>A0A382G6M8</accession>
<dbReference type="GO" id="GO:0016705">
    <property type="term" value="F:oxidoreductase activity, acting on paired donors, with incorporation or reduction of molecular oxygen"/>
    <property type="evidence" value="ECO:0007669"/>
    <property type="project" value="InterPro"/>
</dbReference>
<feature type="domain" description="Luciferase-like" evidence="3">
    <location>
        <begin position="1"/>
        <end position="110"/>
    </location>
</feature>
<dbReference type="EMBL" id="UINC01053877">
    <property type="protein sequence ID" value="SVB70930.1"/>
    <property type="molecule type" value="Genomic_DNA"/>
</dbReference>
<sequence>MEFGSFMEFHAREGRSQNADFQEAFKHIDLAEKLGLDTIWLAESHFNPSRSVLSAPLIVAAAISGKTQRINIGTAIQVLPLGNPLRIAEEVATLDHLSKGRFQFGIGRSGL</sequence>
<evidence type="ECO:0000259" key="3">
    <source>
        <dbReference type="Pfam" id="PF00296"/>
    </source>
</evidence>
<evidence type="ECO:0000313" key="4">
    <source>
        <dbReference type="EMBL" id="SVB70930.1"/>
    </source>
</evidence>
<dbReference type="Gene3D" id="3.20.20.30">
    <property type="entry name" value="Luciferase-like domain"/>
    <property type="match status" value="1"/>
</dbReference>
<protein>
    <recommendedName>
        <fullName evidence="3">Luciferase-like domain-containing protein</fullName>
    </recommendedName>
</protein>
<name>A0A382G6M8_9ZZZZ</name>
<dbReference type="SUPFAM" id="SSF51679">
    <property type="entry name" value="Bacterial luciferase-like"/>
    <property type="match status" value="1"/>
</dbReference>
<gene>
    <name evidence="4" type="ORF">METZ01_LOCUS223784</name>
</gene>
<dbReference type="AlphaFoldDB" id="A0A382G6M8"/>
<dbReference type="InterPro" id="IPR011251">
    <property type="entry name" value="Luciferase-like_dom"/>
</dbReference>
<dbReference type="Pfam" id="PF00296">
    <property type="entry name" value="Bac_luciferase"/>
    <property type="match status" value="1"/>
</dbReference>
<keyword evidence="1" id="KW-0560">Oxidoreductase</keyword>
<proteinExistence type="predicted"/>
<dbReference type="GO" id="GO:0005829">
    <property type="term" value="C:cytosol"/>
    <property type="evidence" value="ECO:0007669"/>
    <property type="project" value="TreeGrafter"/>
</dbReference>